<proteinExistence type="predicted"/>
<evidence type="ECO:0000313" key="2">
    <source>
        <dbReference type="Proteomes" id="UP000194267"/>
    </source>
</evidence>
<dbReference type="Gene3D" id="3.30.420.40">
    <property type="match status" value="1"/>
</dbReference>
<evidence type="ECO:0000313" key="1">
    <source>
        <dbReference type="EMBL" id="OTA40314.1"/>
    </source>
</evidence>
<comment type="caution">
    <text evidence="1">The sequence shown here is derived from an EMBL/GenBank/DDBJ whole genome shotgun (WGS) entry which is preliminary data.</text>
</comment>
<dbReference type="EMBL" id="LWLV01002086">
    <property type="protein sequence ID" value="OTA40314.1"/>
    <property type="molecule type" value="Genomic_DNA"/>
</dbReference>
<sequence>MDRPLEANVRGAGLLALVGLGELGFADVPELVAVARTFEPTPAHRRIYAELFAAFRELYRRQRGVYARLNRRTAR</sequence>
<dbReference type="InterPro" id="IPR043129">
    <property type="entry name" value="ATPase_NBD"/>
</dbReference>
<organism evidence="1 2">
    <name type="scientific">Symbiobacterium thermophilum</name>
    <dbReference type="NCBI Taxonomy" id="2734"/>
    <lineage>
        <taxon>Bacteria</taxon>
        <taxon>Bacillati</taxon>
        <taxon>Bacillota</taxon>
        <taxon>Clostridia</taxon>
        <taxon>Eubacteriales</taxon>
        <taxon>Symbiobacteriaceae</taxon>
        <taxon>Symbiobacterium</taxon>
    </lineage>
</organism>
<dbReference type="SUPFAM" id="SSF53067">
    <property type="entry name" value="Actin-like ATPase domain"/>
    <property type="match status" value="1"/>
</dbReference>
<accession>A0A1Y2T3L4</accession>
<reference evidence="2" key="1">
    <citation type="submission" date="2016-04" db="EMBL/GenBank/DDBJ databases">
        <authorList>
            <person name="Antunes L.P."/>
            <person name="Martins L.F."/>
            <person name="Pereira R.V."/>
            <person name="Thomas A.M."/>
            <person name="Barbosa D."/>
            <person name="Nascimento L."/>
            <person name="Silva G.M."/>
            <person name="Condomitti G.W."/>
            <person name="Digiampietri L.A."/>
            <person name="Lombardi K.C."/>
            <person name="Ramos P.L."/>
            <person name="Quaggio R.B."/>
            <person name="Oliveira J.C."/>
            <person name="Pascon R.C."/>
            <person name="Cruz J.B."/>
            <person name="Silva A.M."/>
            <person name="Setubal J.C."/>
        </authorList>
    </citation>
    <scope>NUCLEOTIDE SEQUENCE [LARGE SCALE GENOMIC DNA]</scope>
</reference>
<dbReference type="Proteomes" id="UP000194267">
    <property type="component" value="Unassembled WGS sequence"/>
</dbReference>
<gene>
    <name evidence="1" type="ORF">A6D92_19600</name>
</gene>
<name>A0A1Y2T3L4_SYMTR</name>
<protein>
    <submittedName>
        <fullName evidence="1">Uncharacterized protein</fullName>
    </submittedName>
</protein>
<dbReference type="AlphaFoldDB" id="A0A1Y2T3L4"/>